<reference evidence="4" key="1">
    <citation type="journal article" date="2019" name="Int. J. Syst. Evol. Microbiol.">
        <title>The Global Catalogue of Microorganisms (GCM) 10K type strain sequencing project: providing services to taxonomists for standard genome sequencing and annotation.</title>
        <authorList>
            <consortium name="The Broad Institute Genomics Platform"/>
            <consortium name="The Broad Institute Genome Sequencing Center for Infectious Disease"/>
            <person name="Wu L."/>
            <person name="Ma J."/>
        </authorList>
    </citation>
    <scope>NUCLEOTIDE SEQUENCE [LARGE SCALE GENOMIC DNA]</scope>
    <source>
        <strain evidence="4">CECT 7956</strain>
    </source>
</reference>
<accession>A0ABV7Z0N5</accession>
<feature type="transmembrane region" description="Helical" evidence="1">
    <location>
        <begin position="148"/>
        <end position="166"/>
    </location>
</feature>
<dbReference type="InterPro" id="IPR038354">
    <property type="entry name" value="VKOR_sf"/>
</dbReference>
<proteinExistence type="predicted"/>
<organism evidence="3 4">
    <name type="scientific">Lacihabitans lacunae</name>
    <dbReference type="NCBI Taxonomy" id="1028214"/>
    <lineage>
        <taxon>Bacteria</taxon>
        <taxon>Pseudomonadati</taxon>
        <taxon>Bacteroidota</taxon>
        <taxon>Cytophagia</taxon>
        <taxon>Cytophagales</taxon>
        <taxon>Leadbetterellaceae</taxon>
        <taxon>Lacihabitans</taxon>
    </lineage>
</organism>
<keyword evidence="4" id="KW-1185">Reference proteome</keyword>
<comment type="caution">
    <text evidence="3">The sequence shown here is derived from an EMBL/GenBank/DDBJ whole genome shotgun (WGS) entry which is preliminary data.</text>
</comment>
<evidence type="ECO:0000259" key="2">
    <source>
        <dbReference type="PROSITE" id="PS50990"/>
    </source>
</evidence>
<dbReference type="Gene3D" id="1.20.1440.130">
    <property type="entry name" value="VKOR domain"/>
    <property type="match status" value="1"/>
</dbReference>
<dbReference type="Gene3D" id="3.90.70.10">
    <property type="entry name" value="Cysteine proteinases"/>
    <property type="match status" value="1"/>
</dbReference>
<name>A0ABV7Z0N5_9BACT</name>
<dbReference type="RefSeq" id="WP_379838613.1">
    <property type="nucleotide sequence ID" value="NZ_JBHRYQ010000001.1"/>
</dbReference>
<keyword evidence="1" id="KW-0472">Membrane</keyword>
<evidence type="ECO:0000256" key="1">
    <source>
        <dbReference type="SAM" id="Phobius"/>
    </source>
</evidence>
<dbReference type="InterPro" id="IPR005074">
    <property type="entry name" value="Peptidase_C39"/>
</dbReference>
<dbReference type="Pfam" id="PF03412">
    <property type="entry name" value="Peptidase_C39"/>
    <property type="match status" value="1"/>
</dbReference>
<keyword evidence="1" id="KW-1133">Transmembrane helix</keyword>
<feature type="transmembrane region" description="Helical" evidence="1">
    <location>
        <begin position="288"/>
        <end position="308"/>
    </location>
</feature>
<evidence type="ECO:0000313" key="3">
    <source>
        <dbReference type="EMBL" id="MFC3811768.1"/>
    </source>
</evidence>
<evidence type="ECO:0000313" key="4">
    <source>
        <dbReference type="Proteomes" id="UP001595616"/>
    </source>
</evidence>
<feature type="transmembrane region" description="Helical" evidence="1">
    <location>
        <begin position="236"/>
        <end position="255"/>
    </location>
</feature>
<protein>
    <submittedName>
        <fullName evidence="3">Cysteine peptidase family C39 domain-containing protein</fullName>
    </submittedName>
</protein>
<keyword evidence="1" id="KW-0812">Transmembrane</keyword>
<feature type="domain" description="Peptidase C39" evidence="2">
    <location>
        <begin position="7"/>
        <end position="125"/>
    </location>
</feature>
<sequence length="536" mass="61372">MTLSINELNTLGVIKRLFSLKNVKVTSSSLMNKIVEEPTFPSLMSLSNILSEFNIFNAPLVINTKQLGKIPLPAIAHFENGNGYILINSVDVENNEIEWYHEQQGTTIESITEFSHKWQGVVLIAKPIEGLEEENYKSKLIAEKLSKLRTPFISASLAIILGYLVFNKNISSGQTITFYAILFLKIIGLILSAILVRLTIDSDNSIEEGSTKAKKLKNDIIISLNLDSRKIVGEPVWTEIGLIYFISSLATLLFLDSDQTLVFLKWLNLLTTLYIIWSLYYQIAILKNWCLICLGSLAFVLTEFATLFNVPLFDKNINPFLIGQNLILILLVVVFWVFIKKHLFHSVVNENLFHVHKKMKFNTEYVKAMYRDKQTLPPIFKEMKTVNIGNEEAEHNLLAVLNPNSILSKLRFLELFDLSTKNHNINIKIILVPDSPEDQRGKSIIRHILSMENEEKKLALINFFTYEKDIKGFFSNTEANNPEIYNALEANMNWVFLARIPLINPSIFFNKNLFPDTYKIHEIPKLIRIISSKNQV</sequence>
<feature type="transmembrane region" description="Helical" evidence="1">
    <location>
        <begin position="261"/>
        <end position="281"/>
    </location>
</feature>
<gene>
    <name evidence="3" type="ORF">ACFOOI_13980</name>
</gene>
<dbReference type="EMBL" id="JBHRYQ010000001">
    <property type="protein sequence ID" value="MFC3811768.1"/>
    <property type="molecule type" value="Genomic_DNA"/>
</dbReference>
<dbReference type="CDD" id="cd12921">
    <property type="entry name" value="VKOR_4"/>
    <property type="match status" value="1"/>
</dbReference>
<feature type="transmembrane region" description="Helical" evidence="1">
    <location>
        <begin position="320"/>
        <end position="339"/>
    </location>
</feature>
<dbReference type="PROSITE" id="PS50990">
    <property type="entry name" value="PEPTIDASE_C39"/>
    <property type="match status" value="1"/>
</dbReference>
<dbReference type="Proteomes" id="UP001595616">
    <property type="component" value="Unassembled WGS sequence"/>
</dbReference>
<feature type="transmembrane region" description="Helical" evidence="1">
    <location>
        <begin position="178"/>
        <end position="200"/>
    </location>
</feature>